<feature type="compositionally biased region" description="Basic and acidic residues" evidence="1">
    <location>
        <begin position="35"/>
        <end position="47"/>
    </location>
</feature>
<evidence type="ECO:0000313" key="3">
    <source>
        <dbReference type="Proteomes" id="UP001159427"/>
    </source>
</evidence>
<keyword evidence="3" id="KW-1185">Reference proteome</keyword>
<organism evidence="2 3">
    <name type="scientific">Porites evermanni</name>
    <dbReference type="NCBI Taxonomy" id="104178"/>
    <lineage>
        <taxon>Eukaryota</taxon>
        <taxon>Metazoa</taxon>
        <taxon>Cnidaria</taxon>
        <taxon>Anthozoa</taxon>
        <taxon>Hexacorallia</taxon>
        <taxon>Scleractinia</taxon>
        <taxon>Fungiina</taxon>
        <taxon>Poritidae</taxon>
        <taxon>Porites</taxon>
    </lineage>
</organism>
<gene>
    <name evidence="2" type="ORF">PEVE_00040083</name>
</gene>
<evidence type="ECO:0000313" key="2">
    <source>
        <dbReference type="EMBL" id="CAH3199305.1"/>
    </source>
</evidence>
<feature type="region of interest" description="Disordered" evidence="1">
    <location>
        <begin position="34"/>
        <end position="92"/>
    </location>
</feature>
<dbReference type="Proteomes" id="UP001159427">
    <property type="component" value="Unassembled WGS sequence"/>
</dbReference>
<dbReference type="EMBL" id="CALNXI010007211">
    <property type="protein sequence ID" value="CAH3199305.1"/>
    <property type="molecule type" value="Genomic_DNA"/>
</dbReference>
<protein>
    <submittedName>
        <fullName evidence="2">Uncharacterized protein</fullName>
    </submittedName>
</protein>
<feature type="compositionally biased region" description="Polar residues" evidence="1">
    <location>
        <begin position="73"/>
        <end position="84"/>
    </location>
</feature>
<reference evidence="2 3" key="1">
    <citation type="submission" date="2022-05" db="EMBL/GenBank/DDBJ databases">
        <authorList>
            <consortium name="Genoscope - CEA"/>
            <person name="William W."/>
        </authorList>
    </citation>
    <scope>NUCLEOTIDE SEQUENCE [LARGE SCALE GENOMIC DNA]</scope>
</reference>
<proteinExistence type="predicted"/>
<accession>A0ABN8T4T2</accession>
<comment type="caution">
    <text evidence="2">The sequence shown here is derived from an EMBL/GenBank/DDBJ whole genome shotgun (WGS) entry which is preliminary data.</text>
</comment>
<name>A0ABN8T4T2_9CNID</name>
<evidence type="ECO:0000256" key="1">
    <source>
        <dbReference type="SAM" id="MobiDB-lite"/>
    </source>
</evidence>
<feature type="non-terminal residue" evidence="2">
    <location>
        <position position="108"/>
    </location>
</feature>
<sequence length="108" mass="11966">MFHVVDLYSSLPREAKNKGYLRRNNIARVLGAERLSPEKPRDVKIDIEDGLVEGRKRRRAQSPVSSDKRKSGASRSTTEATATPEQEDAPTVIPLSTVIGVVTLPRVK</sequence>